<evidence type="ECO:0000256" key="1">
    <source>
        <dbReference type="SAM" id="MobiDB-lite"/>
    </source>
</evidence>
<protein>
    <submittedName>
        <fullName evidence="2">Uncharacterized protein</fullName>
    </submittedName>
</protein>
<feature type="compositionally biased region" description="Low complexity" evidence="1">
    <location>
        <begin position="326"/>
        <end position="337"/>
    </location>
</feature>
<gene>
    <name evidence="2" type="ORF">BSAL_81585</name>
</gene>
<dbReference type="OrthoDB" id="270825at2759"/>
<name>A0A0S4J5M3_BODSA</name>
<evidence type="ECO:0000313" key="2">
    <source>
        <dbReference type="EMBL" id="CUG58031.1"/>
    </source>
</evidence>
<feature type="compositionally biased region" description="Low complexity" evidence="1">
    <location>
        <begin position="444"/>
        <end position="463"/>
    </location>
</feature>
<organism evidence="2 3">
    <name type="scientific">Bodo saltans</name>
    <name type="common">Flagellated protozoan</name>
    <dbReference type="NCBI Taxonomy" id="75058"/>
    <lineage>
        <taxon>Eukaryota</taxon>
        <taxon>Discoba</taxon>
        <taxon>Euglenozoa</taxon>
        <taxon>Kinetoplastea</taxon>
        <taxon>Metakinetoplastina</taxon>
        <taxon>Eubodonida</taxon>
        <taxon>Bodonidae</taxon>
        <taxon>Bodo</taxon>
    </lineage>
</organism>
<feature type="region of interest" description="Disordered" evidence="1">
    <location>
        <begin position="661"/>
        <end position="684"/>
    </location>
</feature>
<reference evidence="3" key="1">
    <citation type="submission" date="2015-09" db="EMBL/GenBank/DDBJ databases">
        <authorList>
            <consortium name="Pathogen Informatics"/>
        </authorList>
    </citation>
    <scope>NUCLEOTIDE SEQUENCE [LARGE SCALE GENOMIC DNA]</scope>
    <source>
        <strain evidence="3">Lake Konstanz</strain>
    </source>
</reference>
<keyword evidence="3" id="KW-1185">Reference proteome</keyword>
<sequence>MSQTLCMASPAEYEAPTVVIRDAYAVMFEGWSPSELHLLDPHLMLLREKHDPITVAGKNRLLLRPSLCATPFDVMHTFFDPHSQPFVSVRSAALEAPCLQVIVHAMGAGERPQGGAGQLLATRGSMYNGKTSHLDPFQQLFIGSASEVAAAVERSTGHVLALLQVQLFIGSASEVAAALAAAQNGSSQGKYGTESWFRIVSDCGLGRRRFVVERSTGHVLALLQALRFSFPHLAVPFIGEVTSTTVAVVLDFAARHCESMNTYLPLLYFLFEQNFKAYHHAMNSLTEQVKQYSQLNERCFQQAKKPQKTGWFGWSSSSTPPPPAPNGSASSGANGAGSDEGYDSAGIGGLSSLKEEVDYAEKDERIGKHLPHGFRARYADSCKRHALMSDVLQNAHQLERCLTEEGEAMERLAEALTELQATLTDDFIPSLPLEVTKPVSFVDPCVSTSSPSSSRDPSAISPSHHSPRTTVESPTTSPLIELAHSTNPDASGPLGSTTRVPPPLREVNKVLKQFITVCAVLQNQVAIPLATGLCGAAGEAEVHAMTRRQFLRSMIHYAKFVQDKEGLVTGKEDIRDTPAAANPAIMAKIKDVYAKRRTTLRSQKQQMNEELRRVDAMSRSSLLRVCTIVASLFHHVTDALDARHYQGLVMSASQSFDRSLSASRRISSTPNSPQTAGSSGSGSSSFEHPITVLLADVPSPATAASLHH</sequence>
<dbReference type="Proteomes" id="UP000051952">
    <property type="component" value="Unassembled WGS sequence"/>
</dbReference>
<dbReference type="EMBL" id="CYKH01000886">
    <property type="protein sequence ID" value="CUG58031.1"/>
    <property type="molecule type" value="Genomic_DNA"/>
</dbReference>
<feature type="region of interest" description="Disordered" evidence="1">
    <location>
        <begin position="444"/>
        <end position="501"/>
    </location>
</feature>
<evidence type="ECO:0000313" key="3">
    <source>
        <dbReference type="Proteomes" id="UP000051952"/>
    </source>
</evidence>
<feature type="compositionally biased region" description="Polar residues" evidence="1">
    <location>
        <begin position="468"/>
        <end position="499"/>
    </location>
</feature>
<feature type="compositionally biased region" description="Polar residues" evidence="1">
    <location>
        <begin position="661"/>
        <end position="676"/>
    </location>
</feature>
<dbReference type="AlphaFoldDB" id="A0A0S4J5M3"/>
<dbReference type="VEuPathDB" id="TriTrypDB:BSAL_81585"/>
<accession>A0A0S4J5M3</accession>
<proteinExistence type="predicted"/>
<feature type="region of interest" description="Disordered" evidence="1">
    <location>
        <begin position="308"/>
        <end position="347"/>
    </location>
</feature>